<dbReference type="AlphaFoldDB" id="A0A249MVN0"/>
<reference evidence="1 2" key="1">
    <citation type="submission" date="2017-08" db="EMBL/GenBank/DDBJ databases">
        <title>Whole Genome Sequence of Sphingobium hydrophobicum C1: Insights into Adaption to the Electronic-waste Contaminated Sediment.</title>
        <authorList>
            <person name="Song D."/>
            <person name="Chen X."/>
            <person name="Xu M."/>
        </authorList>
    </citation>
    <scope>NUCLEOTIDE SEQUENCE [LARGE SCALE GENOMIC DNA]</scope>
    <source>
        <strain evidence="1 2">C1</strain>
    </source>
</reference>
<evidence type="ECO:0000313" key="2">
    <source>
        <dbReference type="Proteomes" id="UP000217141"/>
    </source>
</evidence>
<organism evidence="1 2">
    <name type="scientific">Sphingobium xenophagum</name>
    <dbReference type="NCBI Taxonomy" id="121428"/>
    <lineage>
        <taxon>Bacteria</taxon>
        <taxon>Pseudomonadati</taxon>
        <taxon>Pseudomonadota</taxon>
        <taxon>Alphaproteobacteria</taxon>
        <taxon>Sphingomonadales</taxon>
        <taxon>Sphingomonadaceae</taxon>
        <taxon>Sphingobium</taxon>
    </lineage>
</organism>
<protein>
    <submittedName>
        <fullName evidence="1">Uncharacterized protein</fullName>
    </submittedName>
</protein>
<dbReference type="Proteomes" id="UP000217141">
    <property type="component" value="Chromosome I"/>
</dbReference>
<name>A0A249MVN0_SPHXE</name>
<sequence>MTAAHHNFASADTAPWHERTQARVIFASCIASPPLRKRISNVYAMTTDEYTAFDRDDKRVEALDILHNQAFLEAEALGGPHAKAAALCITVDQMLDALVDASRIAVKLDQSLNGDG</sequence>
<evidence type="ECO:0000313" key="1">
    <source>
        <dbReference type="EMBL" id="ASY45342.1"/>
    </source>
</evidence>
<gene>
    <name evidence="1" type="ORF">CJD35_13545</name>
</gene>
<dbReference type="EMBL" id="CP022745">
    <property type="protein sequence ID" value="ASY45342.1"/>
    <property type="molecule type" value="Genomic_DNA"/>
</dbReference>
<accession>A0A249MVN0</accession>
<dbReference type="RefSeq" id="WP_095687124.1">
    <property type="nucleotide sequence ID" value="NZ_CP022745.1"/>
</dbReference>
<dbReference type="KEGG" id="shyd:CJD35_13545"/>
<proteinExistence type="predicted"/>